<proteinExistence type="predicted"/>
<dbReference type="Proteomes" id="UP000598217">
    <property type="component" value="Unassembled WGS sequence"/>
</dbReference>
<keyword evidence="3" id="KW-1185">Reference proteome</keyword>
<evidence type="ECO:0000313" key="3">
    <source>
        <dbReference type="Proteomes" id="UP000598217"/>
    </source>
</evidence>
<reference evidence="2 3" key="1">
    <citation type="submission" date="2020-10" db="EMBL/GenBank/DDBJ databases">
        <title>Sequencing the genomes of 1000 actinobacteria strains.</title>
        <authorList>
            <person name="Klenk H.-P."/>
        </authorList>
    </citation>
    <scope>NUCLEOTIDE SEQUENCE [LARGE SCALE GENOMIC DNA]</scope>
    <source>
        <strain evidence="2 3">DSM 45157</strain>
    </source>
</reference>
<evidence type="ECO:0000256" key="1">
    <source>
        <dbReference type="SAM" id="MobiDB-lite"/>
    </source>
</evidence>
<name>A0ABR9HB21_9ACTN</name>
<organism evidence="2 3">
    <name type="scientific">Nocardiopsis terrae</name>
    <dbReference type="NCBI Taxonomy" id="372655"/>
    <lineage>
        <taxon>Bacteria</taxon>
        <taxon>Bacillati</taxon>
        <taxon>Actinomycetota</taxon>
        <taxon>Actinomycetes</taxon>
        <taxon>Streptosporangiales</taxon>
        <taxon>Nocardiopsidaceae</taxon>
        <taxon>Nocardiopsis</taxon>
    </lineage>
</organism>
<protein>
    <submittedName>
        <fullName evidence="2">Uncharacterized protein</fullName>
    </submittedName>
</protein>
<comment type="caution">
    <text evidence="2">The sequence shown here is derived from an EMBL/GenBank/DDBJ whole genome shotgun (WGS) entry which is preliminary data.</text>
</comment>
<dbReference type="RefSeq" id="WP_225942310.1">
    <property type="nucleotide sequence ID" value="NZ_BMXJ01000002.1"/>
</dbReference>
<feature type="compositionally biased region" description="Pro residues" evidence="1">
    <location>
        <begin position="75"/>
        <end position="86"/>
    </location>
</feature>
<evidence type="ECO:0000313" key="2">
    <source>
        <dbReference type="EMBL" id="MBE1456228.1"/>
    </source>
</evidence>
<feature type="compositionally biased region" description="Basic and acidic residues" evidence="1">
    <location>
        <begin position="87"/>
        <end position="97"/>
    </location>
</feature>
<accession>A0ABR9HB21</accession>
<feature type="compositionally biased region" description="Pro residues" evidence="1">
    <location>
        <begin position="59"/>
        <end position="68"/>
    </location>
</feature>
<gene>
    <name evidence="2" type="ORF">H4W79_000442</name>
</gene>
<feature type="region of interest" description="Disordered" evidence="1">
    <location>
        <begin position="55"/>
        <end position="98"/>
    </location>
</feature>
<sequence>MLSPFAVLARLLRPSRGVHTSPCGYLWELGAEARRNRSRRVRRYVQALAPVGSASVEPAPLPTAPPVHPCTAPEPTYPAPLVPAPRKPVEDSRHEEFPQTEIVRGPYLAWESAWKKVAA</sequence>
<dbReference type="EMBL" id="JADBDY010000001">
    <property type="protein sequence ID" value="MBE1456228.1"/>
    <property type="molecule type" value="Genomic_DNA"/>
</dbReference>